<feature type="transmembrane region" description="Helical" evidence="1">
    <location>
        <begin position="60"/>
        <end position="79"/>
    </location>
</feature>
<evidence type="ECO:0000256" key="1">
    <source>
        <dbReference type="SAM" id="Phobius"/>
    </source>
</evidence>
<gene>
    <name evidence="2" type="ORF">J2T15_005602</name>
</gene>
<keyword evidence="1" id="KW-0472">Membrane</keyword>
<evidence type="ECO:0000313" key="3">
    <source>
        <dbReference type="Proteomes" id="UP001229346"/>
    </source>
</evidence>
<reference evidence="2 3" key="1">
    <citation type="submission" date="2023-07" db="EMBL/GenBank/DDBJ databases">
        <title>Sorghum-associated microbial communities from plants grown in Nebraska, USA.</title>
        <authorList>
            <person name="Schachtman D."/>
        </authorList>
    </citation>
    <scope>NUCLEOTIDE SEQUENCE [LARGE SCALE GENOMIC DNA]</scope>
    <source>
        <strain evidence="2 3">CC482</strain>
    </source>
</reference>
<keyword evidence="1" id="KW-1133">Transmembrane helix</keyword>
<accession>A0ABT9UAT5</accession>
<evidence type="ECO:0008006" key="4">
    <source>
        <dbReference type="Google" id="ProtNLM"/>
    </source>
</evidence>
<dbReference type="Proteomes" id="UP001229346">
    <property type="component" value="Unassembled WGS sequence"/>
</dbReference>
<proteinExistence type="predicted"/>
<protein>
    <recommendedName>
        <fullName evidence="4">DUF1269 domain-containing protein</fullName>
    </recommendedName>
</protein>
<keyword evidence="3" id="KW-1185">Reference proteome</keyword>
<dbReference type="RefSeq" id="WP_307208160.1">
    <property type="nucleotide sequence ID" value="NZ_JAUSSU010000016.1"/>
</dbReference>
<dbReference type="EMBL" id="JAUSSU010000016">
    <property type="protein sequence ID" value="MDQ0116126.1"/>
    <property type="molecule type" value="Genomic_DNA"/>
</dbReference>
<evidence type="ECO:0000313" key="2">
    <source>
        <dbReference type="EMBL" id="MDQ0116126.1"/>
    </source>
</evidence>
<keyword evidence="1" id="KW-0812">Transmembrane</keyword>
<name>A0ABT9UAT5_PAEHA</name>
<organism evidence="2 3">
    <name type="scientific">Paenibacillus harenae</name>
    <dbReference type="NCBI Taxonomy" id="306543"/>
    <lineage>
        <taxon>Bacteria</taxon>
        <taxon>Bacillati</taxon>
        <taxon>Bacillota</taxon>
        <taxon>Bacilli</taxon>
        <taxon>Bacillales</taxon>
        <taxon>Paenibacillaceae</taxon>
        <taxon>Paenibacillus</taxon>
    </lineage>
</organism>
<feature type="transmembrane region" description="Helical" evidence="1">
    <location>
        <begin position="85"/>
        <end position="105"/>
    </location>
</feature>
<sequence>MIIIGTFRHSIELEQALVMLEKIGVSPNRLLVVCMDSDSNDFSSNKKNIDEGSYSKSIEVGMACATALSVVGTSVGFILTWGPIIWGLLASIIGFCLGFGITAIIQRPITRRLKKKPEVTVIVQCHADQSDQIREAMRTNHALSIGLAHASAE</sequence>
<comment type="caution">
    <text evidence="2">The sequence shown here is derived from an EMBL/GenBank/DDBJ whole genome shotgun (WGS) entry which is preliminary data.</text>
</comment>